<keyword evidence="6" id="KW-1185">Reference proteome</keyword>
<gene>
    <name evidence="5" type="ORF">BJI67_15420</name>
</gene>
<dbReference type="PANTHER" id="PTHR33164">
    <property type="entry name" value="TRANSCRIPTIONAL REGULATOR, MARR FAMILY"/>
    <property type="match status" value="1"/>
</dbReference>
<evidence type="ECO:0000313" key="6">
    <source>
        <dbReference type="Proteomes" id="UP000095342"/>
    </source>
</evidence>
<dbReference type="InterPro" id="IPR000835">
    <property type="entry name" value="HTH_MarR-typ"/>
</dbReference>
<dbReference type="PRINTS" id="PR00598">
    <property type="entry name" value="HTHMARR"/>
</dbReference>
<dbReference type="EMBL" id="CP017448">
    <property type="protein sequence ID" value="AOV18265.1"/>
    <property type="molecule type" value="Genomic_DNA"/>
</dbReference>
<dbReference type="SUPFAM" id="SSF46785">
    <property type="entry name" value="Winged helix' DNA-binding domain"/>
    <property type="match status" value="1"/>
</dbReference>
<keyword evidence="1" id="KW-0805">Transcription regulation</keyword>
<proteinExistence type="predicted"/>
<dbReference type="GO" id="GO:0003677">
    <property type="term" value="F:DNA binding"/>
    <property type="evidence" value="ECO:0007669"/>
    <property type="project" value="UniProtKB-KW"/>
</dbReference>
<dbReference type="Gene3D" id="1.10.10.10">
    <property type="entry name" value="Winged helix-like DNA-binding domain superfamily/Winged helix DNA-binding domain"/>
    <property type="match status" value="1"/>
</dbReference>
<dbReference type="GO" id="GO:0003700">
    <property type="term" value="F:DNA-binding transcription factor activity"/>
    <property type="evidence" value="ECO:0007669"/>
    <property type="project" value="InterPro"/>
</dbReference>
<dbReference type="RefSeq" id="WP_070073795.1">
    <property type="nucleotide sequence ID" value="NZ_CP017448.1"/>
</dbReference>
<dbReference type="PANTHER" id="PTHR33164:SF64">
    <property type="entry name" value="TRANSCRIPTIONAL REGULATOR SLYA"/>
    <property type="match status" value="1"/>
</dbReference>
<evidence type="ECO:0000256" key="2">
    <source>
        <dbReference type="ARBA" id="ARBA00023125"/>
    </source>
</evidence>
<accession>A0A1D8KBD3</accession>
<evidence type="ECO:0000259" key="4">
    <source>
        <dbReference type="PROSITE" id="PS50995"/>
    </source>
</evidence>
<evidence type="ECO:0000256" key="1">
    <source>
        <dbReference type="ARBA" id="ARBA00023015"/>
    </source>
</evidence>
<name>A0A1D8KBD3_9GAMM</name>
<keyword evidence="2" id="KW-0238">DNA-binding</keyword>
<dbReference type="AlphaFoldDB" id="A0A1D8KBD3"/>
<dbReference type="PROSITE" id="PS50995">
    <property type="entry name" value="HTH_MARR_2"/>
    <property type="match status" value="1"/>
</dbReference>
<dbReference type="PROSITE" id="PS01117">
    <property type="entry name" value="HTH_MARR_1"/>
    <property type="match status" value="1"/>
</dbReference>
<organism evidence="5 6">
    <name type="scientific">Acidihalobacter aeolianus</name>
    <dbReference type="NCBI Taxonomy" id="2792603"/>
    <lineage>
        <taxon>Bacteria</taxon>
        <taxon>Pseudomonadati</taxon>
        <taxon>Pseudomonadota</taxon>
        <taxon>Gammaproteobacteria</taxon>
        <taxon>Chromatiales</taxon>
        <taxon>Ectothiorhodospiraceae</taxon>
        <taxon>Acidihalobacter</taxon>
    </lineage>
</organism>
<dbReference type="InterPro" id="IPR036388">
    <property type="entry name" value="WH-like_DNA-bd_sf"/>
</dbReference>
<keyword evidence="3" id="KW-0804">Transcription</keyword>
<dbReference type="InterPro" id="IPR036390">
    <property type="entry name" value="WH_DNA-bd_sf"/>
</dbReference>
<feature type="domain" description="HTH marR-type" evidence="4">
    <location>
        <begin position="6"/>
        <end position="139"/>
    </location>
</feature>
<dbReference type="Proteomes" id="UP000095342">
    <property type="component" value="Chromosome"/>
</dbReference>
<protein>
    <recommendedName>
        <fullName evidence="4">HTH marR-type domain-containing protein</fullName>
    </recommendedName>
</protein>
<evidence type="ECO:0000256" key="3">
    <source>
        <dbReference type="ARBA" id="ARBA00023163"/>
    </source>
</evidence>
<dbReference type="InterPro" id="IPR039422">
    <property type="entry name" value="MarR/SlyA-like"/>
</dbReference>
<dbReference type="InterPro" id="IPR023187">
    <property type="entry name" value="Tscrpt_reg_MarR-type_CS"/>
</dbReference>
<dbReference type="GO" id="GO:0006950">
    <property type="term" value="P:response to stress"/>
    <property type="evidence" value="ECO:0007669"/>
    <property type="project" value="TreeGrafter"/>
</dbReference>
<dbReference type="KEGG" id="aaeo:BJI67_15420"/>
<evidence type="ECO:0000313" key="5">
    <source>
        <dbReference type="EMBL" id="AOV18265.1"/>
    </source>
</evidence>
<dbReference type="Pfam" id="PF12802">
    <property type="entry name" value="MarR_2"/>
    <property type="match status" value="1"/>
</dbReference>
<sequence length="144" mass="16397">MKSDTHEQFGGHLSETARIWRNKLDQRLRPLGLSQAKWMAIIYLSKQGDGLMQRELANLLGIEGASLVGLLDRMAQDGWIERREVPEDRRCKSVHLTERAHDLSREIKSVAATLRGELLEGLSAEEIRCCERVLSHIKQRAAQI</sequence>
<reference evidence="5 6" key="1">
    <citation type="submission" date="2016-09" db="EMBL/GenBank/DDBJ databases">
        <title>Acidihalobacter prosperus V6 (DSM14174).</title>
        <authorList>
            <person name="Khaleque H.N."/>
            <person name="Ramsay J.P."/>
            <person name="Murphy R.J.T."/>
            <person name="Kaksonen A.H."/>
            <person name="Boxall N.J."/>
            <person name="Watkin E.L.J."/>
        </authorList>
    </citation>
    <scope>NUCLEOTIDE SEQUENCE [LARGE SCALE GENOMIC DNA]</scope>
    <source>
        <strain evidence="5 6">V6</strain>
    </source>
</reference>
<dbReference type="SMART" id="SM00347">
    <property type="entry name" value="HTH_MARR"/>
    <property type="match status" value="1"/>
</dbReference>